<reference evidence="1" key="1">
    <citation type="submission" date="2021-05" db="UniProtKB">
        <authorList>
            <consortium name="EnsemblPlants"/>
        </authorList>
    </citation>
    <scope>IDENTIFICATION</scope>
    <source>
        <strain evidence="1">subsp. malaccensis</strain>
    </source>
</reference>
<evidence type="ECO:0000313" key="1">
    <source>
        <dbReference type="EnsemblPlants" id="Ma04_p08380.1"/>
    </source>
</evidence>
<proteinExistence type="predicted"/>
<name>A0A804IMF3_MUSAM</name>
<dbReference type="EnsemblPlants" id="Ma04_t08380.1">
    <property type="protein sequence ID" value="Ma04_p08380.1"/>
    <property type="gene ID" value="Ma04_g08380"/>
</dbReference>
<protein>
    <submittedName>
        <fullName evidence="1">Uncharacterized protein</fullName>
    </submittedName>
</protein>
<dbReference type="Gramene" id="Ma04_t08380.1">
    <property type="protein sequence ID" value="Ma04_p08380.1"/>
    <property type="gene ID" value="Ma04_g08380"/>
</dbReference>
<sequence>MLTCSPVTAACSSVSQGHQGPDSGHRWPGEVSCCHHSSALSCRCIAIGCCSS</sequence>
<accession>A0A804IMF3</accession>
<keyword evidence="2" id="KW-1185">Reference proteome</keyword>
<evidence type="ECO:0000313" key="2">
    <source>
        <dbReference type="Proteomes" id="UP000012960"/>
    </source>
</evidence>
<dbReference type="InParanoid" id="A0A804IMF3"/>
<dbReference type="Proteomes" id="UP000012960">
    <property type="component" value="Unplaced"/>
</dbReference>
<dbReference type="AlphaFoldDB" id="A0A804IMF3"/>
<organism evidence="1 2">
    <name type="scientific">Musa acuminata subsp. malaccensis</name>
    <name type="common">Wild banana</name>
    <name type="synonym">Musa malaccensis</name>
    <dbReference type="NCBI Taxonomy" id="214687"/>
    <lineage>
        <taxon>Eukaryota</taxon>
        <taxon>Viridiplantae</taxon>
        <taxon>Streptophyta</taxon>
        <taxon>Embryophyta</taxon>
        <taxon>Tracheophyta</taxon>
        <taxon>Spermatophyta</taxon>
        <taxon>Magnoliopsida</taxon>
        <taxon>Liliopsida</taxon>
        <taxon>Zingiberales</taxon>
        <taxon>Musaceae</taxon>
        <taxon>Musa</taxon>
    </lineage>
</organism>